<evidence type="ECO:0000313" key="1">
    <source>
        <dbReference type="EMBL" id="KAF7812183.1"/>
    </source>
</evidence>
<dbReference type="AlphaFoldDB" id="A0A834SX42"/>
<comment type="caution">
    <text evidence="1">The sequence shown here is derived from an EMBL/GenBank/DDBJ whole genome shotgun (WGS) entry which is preliminary data.</text>
</comment>
<dbReference type="EMBL" id="JAAIUW010000010">
    <property type="protein sequence ID" value="KAF7812183.1"/>
    <property type="molecule type" value="Genomic_DNA"/>
</dbReference>
<reference evidence="1" key="1">
    <citation type="submission" date="2020-09" db="EMBL/GenBank/DDBJ databases">
        <title>Genome-Enabled Discovery of Anthraquinone Biosynthesis in Senna tora.</title>
        <authorList>
            <person name="Kang S.-H."/>
            <person name="Pandey R.P."/>
            <person name="Lee C.-M."/>
            <person name="Sim J.-S."/>
            <person name="Jeong J.-T."/>
            <person name="Choi B.-S."/>
            <person name="Jung M."/>
            <person name="Ginzburg D."/>
            <person name="Zhao K."/>
            <person name="Won S.Y."/>
            <person name="Oh T.-J."/>
            <person name="Yu Y."/>
            <person name="Kim N.-H."/>
            <person name="Lee O.R."/>
            <person name="Lee T.-H."/>
            <person name="Bashyal P."/>
            <person name="Kim T.-S."/>
            <person name="Lee W.-H."/>
            <person name="Kawkins C."/>
            <person name="Kim C.-K."/>
            <person name="Kim J.S."/>
            <person name="Ahn B.O."/>
            <person name="Rhee S.Y."/>
            <person name="Sohng J.K."/>
        </authorList>
    </citation>
    <scope>NUCLEOTIDE SEQUENCE</scope>
    <source>
        <tissue evidence="1">Leaf</tissue>
    </source>
</reference>
<proteinExistence type="predicted"/>
<sequence>MEVGEKWGRGLEFERGREGGSRFGGFGLEGAGERFWVGWEREGKRKNGRVEGVWFGGLISGWRERRRGRGLRVLWLREREYRGRGVEVL</sequence>
<organism evidence="1 2">
    <name type="scientific">Senna tora</name>
    <dbReference type="NCBI Taxonomy" id="362788"/>
    <lineage>
        <taxon>Eukaryota</taxon>
        <taxon>Viridiplantae</taxon>
        <taxon>Streptophyta</taxon>
        <taxon>Embryophyta</taxon>
        <taxon>Tracheophyta</taxon>
        <taxon>Spermatophyta</taxon>
        <taxon>Magnoliopsida</taxon>
        <taxon>eudicotyledons</taxon>
        <taxon>Gunneridae</taxon>
        <taxon>Pentapetalae</taxon>
        <taxon>rosids</taxon>
        <taxon>fabids</taxon>
        <taxon>Fabales</taxon>
        <taxon>Fabaceae</taxon>
        <taxon>Caesalpinioideae</taxon>
        <taxon>Cassia clade</taxon>
        <taxon>Senna</taxon>
    </lineage>
</organism>
<keyword evidence="2" id="KW-1185">Reference proteome</keyword>
<protein>
    <submittedName>
        <fullName evidence="1">Uncharacterized protein</fullName>
    </submittedName>
</protein>
<name>A0A834SX42_9FABA</name>
<accession>A0A834SX42</accession>
<gene>
    <name evidence="1" type="ORF">G2W53_033159</name>
</gene>
<dbReference type="Proteomes" id="UP000634136">
    <property type="component" value="Unassembled WGS sequence"/>
</dbReference>
<evidence type="ECO:0000313" key="2">
    <source>
        <dbReference type="Proteomes" id="UP000634136"/>
    </source>
</evidence>